<feature type="chain" id="PRO_5015156160" description="Cathepsin propeptide inhibitor domain-containing protein" evidence="1">
    <location>
        <begin position="21"/>
        <end position="97"/>
    </location>
</feature>
<comment type="caution">
    <text evidence="2">The sequence shown here is derived from an EMBL/GenBank/DDBJ whole genome shotgun (WGS) entry which is preliminary data.</text>
</comment>
<sequence length="97" mass="10667">MRVFIFFVLCFAAAAALSDAELDLAFQRWATTYGYQGDMVKGRVAFAENIENMMGAHPHTDVDIGPLSAISFEELKRHWMGADLSQPAKPVAIGAVY</sequence>
<organism evidence="2 3">
    <name type="scientific">Planoprotostelium fungivorum</name>
    <dbReference type="NCBI Taxonomy" id="1890364"/>
    <lineage>
        <taxon>Eukaryota</taxon>
        <taxon>Amoebozoa</taxon>
        <taxon>Evosea</taxon>
        <taxon>Variosea</taxon>
        <taxon>Cavosteliida</taxon>
        <taxon>Cavosteliaceae</taxon>
        <taxon>Planoprotostelium</taxon>
    </lineage>
</organism>
<protein>
    <recommendedName>
        <fullName evidence="4">Cathepsin propeptide inhibitor domain-containing protein</fullName>
    </recommendedName>
</protein>
<dbReference type="AlphaFoldDB" id="A0A2P6NUN2"/>
<name>A0A2P6NUN2_9EUKA</name>
<dbReference type="Proteomes" id="UP000241769">
    <property type="component" value="Unassembled WGS sequence"/>
</dbReference>
<dbReference type="EMBL" id="MDYQ01000018">
    <property type="protein sequence ID" value="PRP87671.1"/>
    <property type="molecule type" value="Genomic_DNA"/>
</dbReference>
<dbReference type="InParanoid" id="A0A2P6NUN2"/>
<accession>A0A2P6NUN2</accession>
<evidence type="ECO:0000313" key="2">
    <source>
        <dbReference type="EMBL" id="PRP87671.1"/>
    </source>
</evidence>
<proteinExistence type="predicted"/>
<keyword evidence="1" id="KW-0732">Signal</keyword>
<feature type="signal peptide" evidence="1">
    <location>
        <begin position="1"/>
        <end position="20"/>
    </location>
</feature>
<evidence type="ECO:0000256" key="1">
    <source>
        <dbReference type="SAM" id="SignalP"/>
    </source>
</evidence>
<gene>
    <name evidence="2" type="ORF">PROFUN_02371</name>
</gene>
<evidence type="ECO:0000313" key="3">
    <source>
        <dbReference type="Proteomes" id="UP000241769"/>
    </source>
</evidence>
<reference evidence="2 3" key="1">
    <citation type="journal article" date="2018" name="Genome Biol. Evol.">
        <title>Multiple Roots of Fruiting Body Formation in Amoebozoa.</title>
        <authorList>
            <person name="Hillmann F."/>
            <person name="Forbes G."/>
            <person name="Novohradska S."/>
            <person name="Ferling I."/>
            <person name="Riege K."/>
            <person name="Groth M."/>
            <person name="Westermann M."/>
            <person name="Marz M."/>
            <person name="Spaller T."/>
            <person name="Winckler T."/>
            <person name="Schaap P."/>
            <person name="Glockner G."/>
        </authorList>
    </citation>
    <scope>NUCLEOTIDE SEQUENCE [LARGE SCALE GENOMIC DNA]</scope>
    <source>
        <strain evidence="2 3">Jena</strain>
    </source>
</reference>
<keyword evidence="3" id="KW-1185">Reference proteome</keyword>
<evidence type="ECO:0008006" key="4">
    <source>
        <dbReference type="Google" id="ProtNLM"/>
    </source>
</evidence>